<feature type="binding site" evidence="17">
    <location>
        <begin position="311"/>
        <end position="312"/>
    </location>
    <ligand>
        <name>ATP</name>
        <dbReference type="ChEBI" id="CHEBI:30616"/>
    </ligand>
</feature>
<accession>A0A1M5ZPE0</accession>
<evidence type="ECO:0000256" key="18">
    <source>
        <dbReference type="PIRSR" id="PIRSR039102-3"/>
    </source>
</evidence>
<dbReference type="EC" id="6.3.2.4" evidence="15"/>
<comment type="subcellular location">
    <subcellularLocation>
        <location evidence="15">Cytoplasm</location>
    </subcellularLocation>
</comment>
<dbReference type="InterPro" id="IPR016185">
    <property type="entry name" value="PreATP-grasp_dom_sf"/>
</dbReference>
<dbReference type="PROSITE" id="PS00844">
    <property type="entry name" value="DALA_DALA_LIGASE_2"/>
    <property type="match status" value="1"/>
</dbReference>
<dbReference type="Gene3D" id="3.40.50.20">
    <property type="match status" value="1"/>
</dbReference>
<dbReference type="UniPathway" id="UPA00219"/>
<dbReference type="GO" id="GO:0008716">
    <property type="term" value="F:D-alanine-D-alanine ligase activity"/>
    <property type="evidence" value="ECO:0007669"/>
    <property type="project" value="UniProtKB-UniRule"/>
</dbReference>
<dbReference type="HAMAP" id="MF_00047">
    <property type="entry name" value="Dala_Dala_lig"/>
    <property type="match status" value="1"/>
</dbReference>
<keyword evidence="13 15" id="KW-0961">Cell wall biogenesis/degradation</keyword>
<evidence type="ECO:0000256" key="10">
    <source>
        <dbReference type="ARBA" id="ARBA00022960"/>
    </source>
</evidence>
<dbReference type="PROSITE" id="PS00843">
    <property type="entry name" value="DALA_DALA_LIGASE_1"/>
    <property type="match status" value="1"/>
</dbReference>
<proteinExistence type="inferred from homology"/>
<evidence type="ECO:0000256" key="1">
    <source>
        <dbReference type="ARBA" id="ARBA00001936"/>
    </source>
</evidence>
<reference evidence="21 22" key="1">
    <citation type="submission" date="2016-11" db="EMBL/GenBank/DDBJ databases">
        <authorList>
            <person name="Jaros S."/>
            <person name="Januszkiewicz K."/>
            <person name="Wedrychowicz H."/>
        </authorList>
    </citation>
    <scope>NUCLEOTIDE SEQUENCE [LARGE SCALE GENOMIC DNA]</scope>
    <source>
        <strain evidence="21 22">CECT 7868</strain>
    </source>
</reference>
<dbReference type="InterPro" id="IPR011761">
    <property type="entry name" value="ATP-grasp"/>
</dbReference>
<comment type="pathway">
    <text evidence="3 15">Cell wall biogenesis; peptidoglycan biosynthesis.</text>
</comment>
<dbReference type="AlphaFoldDB" id="A0A1M5ZPE0"/>
<feature type="binding site" evidence="17">
    <location>
        <begin position="177"/>
        <end position="179"/>
    </location>
    <ligand>
        <name>ATP</name>
        <dbReference type="ChEBI" id="CHEBI:30616"/>
    </ligand>
</feature>
<dbReference type="PANTHER" id="PTHR23132">
    <property type="entry name" value="D-ALANINE--D-ALANINE LIGASE"/>
    <property type="match status" value="1"/>
</dbReference>
<evidence type="ECO:0000256" key="3">
    <source>
        <dbReference type="ARBA" id="ARBA00004752"/>
    </source>
</evidence>
<dbReference type="EMBL" id="FQXZ01000034">
    <property type="protein sequence ID" value="SHI25989.1"/>
    <property type="molecule type" value="Genomic_DNA"/>
</dbReference>
<sequence length="352" mass="39882">MAPSFHSFRLKKQDNTRRMNRKNILLLCGGGSSEHEVSVVSADFIQAQLALSDRYHVIRIEMKSDGWFSGSGELVYLDINTATLHAETSQHKIDFVVPCIHGYPGETGDIQSMLELAGIPYLGCGPEASTNSFNKITSKLWYDALGIPNTPYLFLSELNDETLAQAEQAFEQWGAVFVKAARQGSSVGCYSVTEVSQLRESIEAAFDYSEQVLLEKAVKPRELEVAAYEIDGELYISKPGEVIAPEDKFYTYEEKYSQDSHSHTQVEAQNLSQEQLSLIRQYCEKVFRHMKLRHLARIDFFLTPEGQIYLNEVNTFPGMTPISMFPKMLEHNGHQFSQFLYNCIEQSITSRV</sequence>
<keyword evidence="12 18" id="KW-0464">Manganese</keyword>
<feature type="binding site" evidence="18">
    <location>
        <position position="312"/>
    </location>
    <ligand>
        <name>Mg(2+)</name>
        <dbReference type="ChEBI" id="CHEBI:18420"/>
        <label>2</label>
    </ligand>
</feature>
<evidence type="ECO:0000256" key="6">
    <source>
        <dbReference type="ARBA" id="ARBA00022723"/>
    </source>
</evidence>
<keyword evidence="22" id="KW-1185">Reference proteome</keyword>
<dbReference type="GO" id="GO:0008360">
    <property type="term" value="P:regulation of cell shape"/>
    <property type="evidence" value="ECO:0007669"/>
    <property type="project" value="UniProtKB-KW"/>
</dbReference>
<dbReference type="SUPFAM" id="SSF56059">
    <property type="entry name" value="Glutathione synthetase ATP-binding domain-like"/>
    <property type="match status" value="1"/>
</dbReference>
<dbReference type="InterPro" id="IPR000291">
    <property type="entry name" value="D-Ala_lig_Van_CS"/>
</dbReference>
<evidence type="ECO:0000256" key="16">
    <source>
        <dbReference type="PIRSR" id="PIRSR039102-1"/>
    </source>
</evidence>
<evidence type="ECO:0000256" key="11">
    <source>
        <dbReference type="ARBA" id="ARBA00022984"/>
    </source>
</evidence>
<dbReference type="GO" id="GO:0071555">
    <property type="term" value="P:cell wall organization"/>
    <property type="evidence" value="ECO:0007669"/>
    <property type="project" value="UniProtKB-KW"/>
</dbReference>
<dbReference type="PANTHER" id="PTHR23132:SF25">
    <property type="entry name" value="D-ALANINE--D-ALANINE LIGASE A"/>
    <property type="match status" value="1"/>
</dbReference>
<comment type="similarity">
    <text evidence="4 15">Belongs to the D-alanine--D-alanine ligase family.</text>
</comment>
<evidence type="ECO:0000256" key="19">
    <source>
        <dbReference type="PROSITE-ProRule" id="PRU00409"/>
    </source>
</evidence>
<dbReference type="NCBIfam" id="TIGR01205">
    <property type="entry name" value="D_ala_D_alaTIGR"/>
    <property type="match status" value="1"/>
</dbReference>
<keyword evidence="11 15" id="KW-0573">Peptidoglycan synthesis</keyword>
<dbReference type="InterPro" id="IPR013815">
    <property type="entry name" value="ATP_grasp_subdomain_1"/>
</dbReference>
<evidence type="ECO:0000313" key="22">
    <source>
        <dbReference type="Proteomes" id="UP000184608"/>
    </source>
</evidence>
<dbReference type="NCBIfam" id="NF002528">
    <property type="entry name" value="PRK01966.1-4"/>
    <property type="match status" value="1"/>
</dbReference>
<dbReference type="Gene3D" id="3.30.1490.20">
    <property type="entry name" value="ATP-grasp fold, A domain"/>
    <property type="match status" value="1"/>
</dbReference>
<feature type="active site" evidence="16">
    <location>
        <position position="323"/>
    </location>
</feature>
<dbReference type="Pfam" id="PF07478">
    <property type="entry name" value="Dala_Dala_lig_C"/>
    <property type="match status" value="1"/>
</dbReference>
<dbReference type="STRING" id="1216006.VA7868_03005"/>
<organism evidence="21 22">
    <name type="scientific">Vibrio aerogenes CECT 7868</name>
    <dbReference type="NCBI Taxonomy" id="1216006"/>
    <lineage>
        <taxon>Bacteria</taxon>
        <taxon>Pseudomonadati</taxon>
        <taxon>Pseudomonadota</taxon>
        <taxon>Gammaproteobacteria</taxon>
        <taxon>Vibrionales</taxon>
        <taxon>Vibrionaceae</taxon>
        <taxon>Vibrio</taxon>
    </lineage>
</organism>
<dbReference type="Proteomes" id="UP000184608">
    <property type="component" value="Unassembled WGS sequence"/>
</dbReference>
<evidence type="ECO:0000313" key="21">
    <source>
        <dbReference type="EMBL" id="SHI25989.1"/>
    </source>
</evidence>
<dbReference type="InterPro" id="IPR011127">
    <property type="entry name" value="Dala_Dala_lig_N"/>
</dbReference>
<keyword evidence="8 19" id="KW-0067">ATP-binding</keyword>
<dbReference type="PROSITE" id="PS50975">
    <property type="entry name" value="ATP_GRASP"/>
    <property type="match status" value="1"/>
</dbReference>
<comment type="cofactor">
    <cofactor evidence="18">
        <name>Mg(2+)</name>
        <dbReference type="ChEBI" id="CHEBI:18420"/>
    </cofactor>
    <cofactor evidence="18">
        <name>Mn(2+)</name>
        <dbReference type="ChEBI" id="CHEBI:29035"/>
    </cofactor>
    <text evidence="18">Binds 2 magnesium or manganese ions per subunit.</text>
</comment>
<evidence type="ECO:0000256" key="9">
    <source>
        <dbReference type="ARBA" id="ARBA00022842"/>
    </source>
</evidence>
<comment type="function">
    <text evidence="2 15">Cell wall formation.</text>
</comment>
<keyword evidence="6 18" id="KW-0479">Metal-binding</keyword>
<feature type="active site" evidence="16">
    <location>
        <position position="185"/>
    </location>
</feature>
<feature type="active site" evidence="16">
    <location>
        <position position="34"/>
    </location>
</feature>
<dbReference type="Pfam" id="PF01820">
    <property type="entry name" value="Dala_Dala_lig_N"/>
    <property type="match status" value="1"/>
</dbReference>
<dbReference type="InterPro" id="IPR005905">
    <property type="entry name" value="D_ala_D_ala"/>
</dbReference>
<evidence type="ECO:0000256" key="7">
    <source>
        <dbReference type="ARBA" id="ARBA00022741"/>
    </source>
</evidence>
<evidence type="ECO:0000256" key="4">
    <source>
        <dbReference type="ARBA" id="ARBA00010871"/>
    </source>
</evidence>
<dbReference type="InterPro" id="IPR011095">
    <property type="entry name" value="Dala_Dala_lig_C"/>
</dbReference>
<feature type="binding site" evidence="17">
    <location>
        <position position="135"/>
    </location>
    <ligand>
        <name>ATP</name>
        <dbReference type="ChEBI" id="CHEBI:30616"/>
    </ligand>
</feature>
<feature type="binding site" evidence="18">
    <location>
        <position position="299"/>
    </location>
    <ligand>
        <name>Mg(2+)</name>
        <dbReference type="ChEBI" id="CHEBI:18420"/>
        <label>1</label>
    </ligand>
</feature>
<gene>
    <name evidence="21" type="primary">ddl_2</name>
    <name evidence="15" type="synonym">ddl</name>
    <name evidence="21" type="ORF">VA7868_03005</name>
</gene>
<dbReference type="NCBIfam" id="NF002527">
    <property type="entry name" value="PRK01966.1-3"/>
    <property type="match status" value="1"/>
</dbReference>
<dbReference type="SUPFAM" id="SSF52440">
    <property type="entry name" value="PreATP-grasp domain"/>
    <property type="match status" value="1"/>
</dbReference>
<name>A0A1M5ZPE0_9VIBR</name>
<evidence type="ECO:0000256" key="15">
    <source>
        <dbReference type="HAMAP-Rule" id="MF_00047"/>
    </source>
</evidence>
<dbReference type="GO" id="GO:0009252">
    <property type="term" value="P:peptidoglycan biosynthetic process"/>
    <property type="evidence" value="ECO:0007669"/>
    <property type="project" value="UniProtKB-UniRule"/>
</dbReference>
<keyword evidence="5 15" id="KW-0436">Ligase</keyword>
<evidence type="ECO:0000256" key="14">
    <source>
        <dbReference type="ARBA" id="ARBA00047614"/>
    </source>
</evidence>
<dbReference type="Gene3D" id="3.30.470.20">
    <property type="entry name" value="ATP-grasp fold, B domain"/>
    <property type="match status" value="1"/>
</dbReference>
<comment type="cofactor">
    <cofactor evidence="1">
        <name>Mn(2+)</name>
        <dbReference type="ChEBI" id="CHEBI:29035"/>
    </cofactor>
</comment>
<feature type="domain" description="ATP-grasp" evidence="20">
    <location>
        <begin position="139"/>
        <end position="345"/>
    </location>
</feature>
<dbReference type="PIRSF" id="PIRSF039102">
    <property type="entry name" value="Ddl/VanB"/>
    <property type="match status" value="1"/>
</dbReference>
<keyword evidence="15" id="KW-0963">Cytoplasm</keyword>
<evidence type="ECO:0000256" key="2">
    <source>
        <dbReference type="ARBA" id="ARBA00003921"/>
    </source>
</evidence>
<keyword evidence="7 17" id="KW-0547">Nucleotide-binding</keyword>
<feature type="binding site" evidence="17">
    <location>
        <begin position="185"/>
        <end position="186"/>
    </location>
    <ligand>
        <name>ATP</name>
        <dbReference type="ChEBI" id="CHEBI:30616"/>
    </ligand>
</feature>
<dbReference type="GO" id="GO:0046872">
    <property type="term" value="F:metal ion binding"/>
    <property type="evidence" value="ECO:0007669"/>
    <property type="project" value="UniProtKB-KW"/>
</dbReference>
<evidence type="ECO:0000256" key="12">
    <source>
        <dbReference type="ARBA" id="ARBA00023211"/>
    </source>
</evidence>
<feature type="binding site" evidence="17">
    <location>
        <begin position="215"/>
        <end position="222"/>
    </location>
    <ligand>
        <name>ATP</name>
        <dbReference type="ChEBI" id="CHEBI:30616"/>
    </ligand>
</feature>
<comment type="catalytic activity">
    <reaction evidence="14 15">
        <text>2 D-alanine + ATP = D-alanyl-D-alanine + ADP + phosphate + H(+)</text>
        <dbReference type="Rhea" id="RHEA:11224"/>
        <dbReference type="ChEBI" id="CHEBI:15378"/>
        <dbReference type="ChEBI" id="CHEBI:30616"/>
        <dbReference type="ChEBI" id="CHEBI:43474"/>
        <dbReference type="ChEBI" id="CHEBI:57416"/>
        <dbReference type="ChEBI" id="CHEBI:57822"/>
        <dbReference type="ChEBI" id="CHEBI:456216"/>
        <dbReference type="EC" id="6.3.2.4"/>
    </reaction>
</comment>
<keyword evidence="10 15" id="KW-0133">Cell shape</keyword>
<evidence type="ECO:0000256" key="17">
    <source>
        <dbReference type="PIRSR" id="PIRSR039102-2"/>
    </source>
</evidence>
<evidence type="ECO:0000256" key="13">
    <source>
        <dbReference type="ARBA" id="ARBA00023316"/>
    </source>
</evidence>
<protein>
    <recommendedName>
        <fullName evidence="15">D-alanine--D-alanine ligase</fullName>
        <ecNumber evidence="15">6.3.2.4</ecNumber>
    </recommendedName>
    <alternativeName>
        <fullName evidence="15">D-Ala-D-Ala ligase</fullName>
    </alternativeName>
    <alternativeName>
        <fullName evidence="15">D-alanylalanine synthetase</fullName>
    </alternativeName>
</protein>
<evidence type="ECO:0000256" key="5">
    <source>
        <dbReference type="ARBA" id="ARBA00022598"/>
    </source>
</evidence>
<dbReference type="GO" id="GO:0005524">
    <property type="term" value="F:ATP binding"/>
    <property type="evidence" value="ECO:0007669"/>
    <property type="project" value="UniProtKB-UniRule"/>
</dbReference>
<feature type="binding site" evidence="18">
    <location>
        <position position="312"/>
    </location>
    <ligand>
        <name>Mg(2+)</name>
        <dbReference type="ChEBI" id="CHEBI:18420"/>
        <label>1</label>
    </ligand>
</feature>
<evidence type="ECO:0000259" key="20">
    <source>
        <dbReference type="PROSITE" id="PS50975"/>
    </source>
</evidence>
<evidence type="ECO:0000256" key="8">
    <source>
        <dbReference type="ARBA" id="ARBA00022840"/>
    </source>
</evidence>
<dbReference type="GO" id="GO:0005829">
    <property type="term" value="C:cytosol"/>
    <property type="evidence" value="ECO:0007669"/>
    <property type="project" value="TreeGrafter"/>
</dbReference>
<keyword evidence="9 18" id="KW-0460">Magnesium</keyword>
<feature type="binding site" evidence="18">
    <location>
        <position position="314"/>
    </location>
    <ligand>
        <name>Mg(2+)</name>
        <dbReference type="ChEBI" id="CHEBI:18420"/>
        <label>2</label>
    </ligand>
</feature>